<protein>
    <recommendedName>
        <fullName evidence="2">Putative gluconeogenesis factor</fullName>
    </recommendedName>
</protein>
<dbReference type="CDD" id="cd07187">
    <property type="entry name" value="YvcK_like"/>
    <property type="match status" value="1"/>
</dbReference>
<gene>
    <name evidence="3" type="primary">yvcK</name>
    <name evidence="3" type="ORF">DBZ36_20245</name>
</gene>
<evidence type="ECO:0000256" key="1">
    <source>
        <dbReference type="ARBA" id="ARBA00022490"/>
    </source>
</evidence>
<comment type="subcellular location">
    <subcellularLocation>
        <location evidence="2">Cytoplasm</location>
    </subcellularLocation>
</comment>
<dbReference type="Gene3D" id="3.40.50.10680">
    <property type="entry name" value="CofD-like domains"/>
    <property type="match status" value="1"/>
</dbReference>
<keyword evidence="1 2" id="KW-0963">Cytoplasm</keyword>
<comment type="similarity">
    <text evidence="2">Belongs to the gluconeogenesis factor family.</text>
</comment>
<comment type="caution">
    <text evidence="3">The sequence shown here is derived from an EMBL/GenBank/DDBJ whole genome shotgun (WGS) entry which is preliminary data.</text>
</comment>
<dbReference type="GO" id="GO:0005737">
    <property type="term" value="C:cytoplasm"/>
    <property type="evidence" value="ECO:0007669"/>
    <property type="project" value="UniProtKB-SubCell"/>
</dbReference>
<dbReference type="InterPro" id="IPR038136">
    <property type="entry name" value="CofD-like_dom_sf"/>
</dbReference>
<dbReference type="Proteomes" id="UP000286482">
    <property type="component" value="Unassembled WGS sequence"/>
</dbReference>
<evidence type="ECO:0000313" key="3">
    <source>
        <dbReference type="EMBL" id="RKF12797.1"/>
    </source>
</evidence>
<comment type="function">
    <text evidence="2">Required for morphogenesis under gluconeogenic growth conditions.</text>
</comment>
<organism evidence="3 4">
    <name type="scientific">Alginatibacterium sediminis</name>
    <dbReference type="NCBI Taxonomy" id="2164068"/>
    <lineage>
        <taxon>Bacteria</taxon>
        <taxon>Pseudomonadati</taxon>
        <taxon>Pseudomonadota</taxon>
        <taxon>Gammaproteobacteria</taxon>
        <taxon>Alteromonadales</taxon>
        <taxon>Alteromonadaceae</taxon>
        <taxon>Alginatibacterium</taxon>
    </lineage>
</organism>
<dbReference type="GO" id="GO:0008360">
    <property type="term" value="P:regulation of cell shape"/>
    <property type="evidence" value="ECO:0007669"/>
    <property type="project" value="UniProtKB-UniRule"/>
</dbReference>
<dbReference type="InterPro" id="IPR002882">
    <property type="entry name" value="CofD"/>
</dbReference>
<evidence type="ECO:0000256" key="2">
    <source>
        <dbReference type="HAMAP-Rule" id="MF_00973"/>
    </source>
</evidence>
<keyword evidence="4" id="KW-1185">Reference proteome</keyword>
<dbReference type="PANTHER" id="PTHR30135">
    <property type="entry name" value="UNCHARACTERIZED PROTEIN YVCK-RELATED"/>
    <property type="match status" value="1"/>
</dbReference>
<dbReference type="PANTHER" id="PTHR30135:SF3">
    <property type="entry name" value="GLUCONEOGENESIS FACTOR-RELATED"/>
    <property type="match status" value="1"/>
</dbReference>
<dbReference type="SUPFAM" id="SSF142338">
    <property type="entry name" value="CofD-like"/>
    <property type="match status" value="1"/>
</dbReference>
<dbReference type="GO" id="GO:0043743">
    <property type="term" value="F:LPPG:FO 2-phospho-L-lactate transferase activity"/>
    <property type="evidence" value="ECO:0007669"/>
    <property type="project" value="InterPro"/>
</dbReference>
<accession>A0A420E5H9</accession>
<dbReference type="AlphaFoldDB" id="A0A420E5H9"/>
<dbReference type="InterPro" id="IPR010119">
    <property type="entry name" value="Gluconeogen_factor"/>
</dbReference>
<name>A0A420E5H9_9ALTE</name>
<dbReference type="Pfam" id="PF01933">
    <property type="entry name" value="CofD"/>
    <property type="match status" value="1"/>
</dbReference>
<reference evidence="3 4" key="1">
    <citation type="submission" date="2018-09" db="EMBL/GenBank/DDBJ databases">
        <authorList>
            <person name="Wang Z."/>
        </authorList>
    </citation>
    <scope>NUCLEOTIDE SEQUENCE [LARGE SCALE GENOMIC DNA]</scope>
    <source>
        <strain evidence="3 4">ALS 81</strain>
    </source>
</reference>
<dbReference type="HAMAP" id="MF_00973">
    <property type="entry name" value="Gluconeogen_factor"/>
    <property type="match status" value="1"/>
</dbReference>
<dbReference type="EMBL" id="RAQO01000013">
    <property type="protein sequence ID" value="RKF12797.1"/>
    <property type="molecule type" value="Genomic_DNA"/>
</dbReference>
<evidence type="ECO:0000313" key="4">
    <source>
        <dbReference type="Proteomes" id="UP000286482"/>
    </source>
</evidence>
<sequence>MTASRSIALSNPPSYKLPSPIRVATIGGGTGQFVLLSGLRDVEQLYISAIVSMTDSGGSTGRLRDELGILPPGDILKCVLALSPYREMARDLLLKRFTKGKRLVGHNAGNMLLTMLSQYSGSFSEGIHGLAELLNAKGEILPVTVDKSTLVAELTSGERIFGESAIDIPRGNQREKISNVFLVPHHADQVRVYPTVIERISNVNAIILGPGDLFTSIIPNLLVPGVKEALINSPAKLIYVSNIMTKFGETHGFRLEAFIEALEHYIGRAIDIIVLNNEPADPDILERYQVQQARMVTVDDINQLKANYQVIEAPLLDQDGGIIRHDSDKLSQALLPLLASSL</sequence>
<proteinExistence type="inferred from homology"/>
<dbReference type="NCBIfam" id="TIGR01826">
    <property type="entry name" value="CofD_related"/>
    <property type="match status" value="1"/>
</dbReference>